<dbReference type="SMART" id="SM00225">
    <property type="entry name" value="BTB"/>
    <property type="match status" value="1"/>
</dbReference>
<sequence>MDIDPTPNTATRVSQDKRLNLTRSQGLWFEDCGLIIQAEKTIFRVSRDMLAIQSPVFRDMLSLPAPKDIDTVDDCPFVLLPDPAKDVASFLRALFYYDFFEPSPAPTTFEILAGVLRMSHKYEVDGLRKRALTHLSSAHSTEFGDDGSTLHHDLPSWRTALADGTNDENMLIVELARQVGADWILPTAFYRMCEHSYEETIITRTALSTGDKVRCFQGLRFLETTGAASVLQFLCNHEVAMCPQPYECLVARTIKHQSVSERRDYSRETETTMPFGLWGEGDWDDLEVCDPCLSQMQKVHREARKRLWDQLPGIFGLPDWSELEKIKAEVLK</sequence>
<comment type="caution">
    <text evidence="2">The sequence shown here is derived from an EMBL/GenBank/DDBJ whole genome shotgun (WGS) entry which is preliminary data.</text>
</comment>
<dbReference type="AlphaFoldDB" id="A0AAD6X2I3"/>
<dbReference type="InterPro" id="IPR000210">
    <property type="entry name" value="BTB/POZ_dom"/>
</dbReference>
<proteinExistence type="predicted"/>
<dbReference type="CDD" id="cd18186">
    <property type="entry name" value="BTB_POZ_ZBTB_KLHL-like"/>
    <property type="match status" value="1"/>
</dbReference>
<name>A0AAD6X2I3_9AGAR</name>
<evidence type="ECO:0000259" key="1">
    <source>
        <dbReference type="SMART" id="SM00225"/>
    </source>
</evidence>
<keyword evidence="3" id="KW-1185">Reference proteome</keyword>
<organism evidence="2 3">
    <name type="scientific">Mycena alexandri</name>
    <dbReference type="NCBI Taxonomy" id="1745969"/>
    <lineage>
        <taxon>Eukaryota</taxon>
        <taxon>Fungi</taxon>
        <taxon>Dikarya</taxon>
        <taxon>Basidiomycota</taxon>
        <taxon>Agaricomycotina</taxon>
        <taxon>Agaricomycetes</taxon>
        <taxon>Agaricomycetidae</taxon>
        <taxon>Agaricales</taxon>
        <taxon>Marasmiineae</taxon>
        <taxon>Mycenaceae</taxon>
        <taxon>Mycena</taxon>
    </lineage>
</organism>
<reference evidence="2" key="1">
    <citation type="submission" date="2023-03" db="EMBL/GenBank/DDBJ databases">
        <title>Massive genome expansion in bonnet fungi (Mycena s.s.) driven by repeated elements and novel gene families across ecological guilds.</title>
        <authorList>
            <consortium name="Lawrence Berkeley National Laboratory"/>
            <person name="Harder C.B."/>
            <person name="Miyauchi S."/>
            <person name="Viragh M."/>
            <person name="Kuo A."/>
            <person name="Thoen E."/>
            <person name="Andreopoulos B."/>
            <person name="Lu D."/>
            <person name="Skrede I."/>
            <person name="Drula E."/>
            <person name="Henrissat B."/>
            <person name="Morin E."/>
            <person name="Kohler A."/>
            <person name="Barry K."/>
            <person name="LaButti K."/>
            <person name="Morin E."/>
            <person name="Salamov A."/>
            <person name="Lipzen A."/>
            <person name="Mereny Z."/>
            <person name="Hegedus B."/>
            <person name="Baldrian P."/>
            <person name="Stursova M."/>
            <person name="Weitz H."/>
            <person name="Taylor A."/>
            <person name="Grigoriev I.V."/>
            <person name="Nagy L.G."/>
            <person name="Martin F."/>
            <person name="Kauserud H."/>
        </authorList>
    </citation>
    <scope>NUCLEOTIDE SEQUENCE</scope>
    <source>
        <strain evidence="2">CBHHK200</strain>
    </source>
</reference>
<dbReference type="Pfam" id="PF00651">
    <property type="entry name" value="BTB"/>
    <property type="match status" value="1"/>
</dbReference>
<accession>A0AAD6X2I3</accession>
<dbReference type="Gene3D" id="3.30.710.10">
    <property type="entry name" value="Potassium Channel Kv1.1, Chain A"/>
    <property type="match status" value="1"/>
</dbReference>
<dbReference type="EMBL" id="JARJCM010000059">
    <property type="protein sequence ID" value="KAJ7034237.1"/>
    <property type="molecule type" value="Genomic_DNA"/>
</dbReference>
<feature type="domain" description="BTB" evidence="1">
    <location>
        <begin position="32"/>
        <end position="139"/>
    </location>
</feature>
<dbReference type="Proteomes" id="UP001218188">
    <property type="component" value="Unassembled WGS sequence"/>
</dbReference>
<evidence type="ECO:0000313" key="2">
    <source>
        <dbReference type="EMBL" id="KAJ7034237.1"/>
    </source>
</evidence>
<evidence type="ECO:0000313" key="3">
    <source>
        <dbReference type="Proteomes" id="UP001218188"/>
    </source>
</evidence>
<dbReference type="InterPro" id="IPR011333">
    <property type="entry name" value="SKP1/BTB/POZ_sf"/>
</dbReference>
<gene>
    <name evidence="2" type="ORF">C8F04DRAFT_1395673</name>
</gene>
<dbReference type="SUPFAM" id="SSF54695">
    <property type="entry name" value="POZ domain"/>
    <property type="match status" value="1"/>
</dbReference>
<protein>
    <recommendedName>
        <fullName evidence="1">BTB domain-containing protein</fullName>
    </recommendedName>
</protein>